<proteinExistence type="predicted"/>
<evidence type="ECO:0000313" key="3">
    <source>
        <dbReference type="Proteomes" id="UP000006315"/>
    </source>
</evidence>
<keyword evidence="1" id="KW-0812">Transmembrane</keyword>
<dbReference type="PATRIC" id="fig|1131731.3.peg.3803"/>
<comment type="caution">
    <text evidence="2">The sequence shown here is derived from an EMBL/GenBank/DDBJ whole genome shotgun (WGS) entry which is preliminary data.</text>
</comment>
<dbReference type="GeneID" id="89470496"/>
<dbReference type="STRING" id="1131731.BAZO_18633"/>
<gene>
    <name evidence="2" type="ORF">BAZO_18633</name>
</gene>
<evidence type="ECO:0000313" key="2">
    <source>
        <dbReference type="EMBL" id="EKN63021.1"/>
    </source>
</evidence>
<name>K6DQI3_SCHAZ</name>
<keyword evidence="1" id="KW-0472">Membrane</keyword>
<accession>K6DQI3</accession>
<feature type="transmembrane region" description="Helical" evidence="1">
    <location>
        <begin position="37"/>
        <end position="56"/>
    </location>
</feature>
<evidence type="ECO:0000256" key="1">
    <source>
        <dbReference type="SAM" id="Phobius"/>
    </source>
</evidence>
<protein>
    <submittedName>
        <fullName evidence="2">Uncharacterized protein</fullName>
    </submittedName>
</protein>
<keyword evidence="3" id="KW-1185">Reference proteome</keyword>
<sequence>MDLYRAGTALLLGLGLILVEAYIVMVIKDYSAVRLGTIGQFLTVWVINSLLAFAILTDIKQWLSKRDNTDLQHEL</sequence>
<dbReference type="AlphaFoldDB" id="K6DQI3"/>
<dbReference type="RefSeq" id="WP_003332933.1">
    <property type="nucleotide sequence ID" value="NZ_AJLR01000148.1"/>
</dbReference>
<keyword evidence="1" id="KW-1133">Transmembrane helix</keyword>
<dbReference type="EMBL" id="AJLR01000148">
    <property type="protein sequence ID" value="EKN63021.1"/>
    <property type="molecule type" value="Genomic_DNA"/>
</dbReference>
<reference evidence="2 3" key="1">
    <citation type="journal article" date="2012" name="Front. Microbiol.">
        <title>Redundancy and modularity in membrane-associated dissimilatory nitrate reduction in Bacillus.</title>
        <authorList>
            <person name="Heylen K."/>
            <person name="Keltjens J."/>
        </authorList>
    </citation>
    <scope>NUCLEOTIDE SEQUENCE [LARGE SCALE GENOMIC DNA]</scope>
    <source>
        <strain evidence="2 3">LMG 9581</strain>
    </source>
</reference>
<dbReference type="Proteomes" id="UP000006315">
    <property type="component" value="Unassembled WGS sequence"/>
</dbReference>
<organism evidence="2 3">
    <name type="scientific">Schinkia azotoformans LMG 9581</name>
    <dbReference type="NCBI Taxonomy" id="1131731"/>
    <lineage>
        <taxon>Bacteria</taxon>
        <taxon>Bacillati</taxon>
        <taxon>Bacillota</taxon>
        <taxon>Bacilli</taxon>
        <taxon>Bacillales</taxon>
        <taxon>Bacillaceae</taxon>
        <taxon>Calidifontibacillus/Schinkia group</taxon>
        <taxon>Schinkia</taxon>
    </lineage>
</organism>